<keyword evidence="2" id="KW-1185">Reference proteome</keyword>
<gene>
    <name evidence="1" type="ORF">QVD17_40002</name>
</gene>
<organism evidence="1 2">
    <name type="scientific">Tagetes erecta</name>
    <name type="common">African marigold</name>
    <dbReference type="NCBI Taxonomy" id="13708"/>
    <lineage>
        <taxon>Eukaryota</taxon>
        <taxon>Viridiplantae</taxon>
        <taxon>Streptophyta</taxon>
        <taxon>Embryophyta</taxon>
        <taxon>Tracheophyta</taxon>
        <taxon>Spermatophyta</taxon>
        <taxon>Magnoliopsida</taxon>
        <taxon>eudicotyledons</taxon>
        <taxon>Gunneridae</taxon>
        <taxon>Pentapetalae</taxon>
        <taxon>asterids</taxon>
        <taxon>campanulids</taxon>
        <taxon>Asterales</taxon>
        <taxon>Asteraceae</taxon>
        <taxon>Asteroideae</taxon>
        <taxon>Heliantheae alliance</taxon>
        <taxon>Tageteae</taxon>
        <taxon>Tagetes</taxon>
    </lineage>
</organism>
<dbReference type="AlphaFoldDB" id="A0AAD8JRJ3"/>
<proteinExistence type="predicted"/>
<dbReference type="EMBL" id="JAUHHV010000011">
    <property type="protein sequence ID" value="KAK1408328.1"/>
    <property type="molecule type" value="Genomic_DNA"/>
</dbReference>
<evidence type="ECO:0000313" key="2">
    <source>
        <dbReference type="Proteomes" id="UP001229421"/>
    </source>
</evidence>
<dbReference type="Proteomes" id="UP001229421">
    <property type="component" value="Unassembled WGS sequence"/>
</dbReference>
<sequence length="75" mass="8721">MIQRNIKNTKFQIKIQIISVSFSLSNTHTQTHTKIDQFLKLNFLFTLCSVINGFAIRNLKDRNIIFIPLTNTVIL</sequence>
<comment type="caution">
    <text evidence="1">The sequence shown here is derived from an EMBL/GenBank/DDBJ whole genome shotgun (WGS) entry which is preliminary data.</text>
</comment>
<name>A0AAD8JRJ3_TARER</name>
<accession>A0AAD8JRJ3</accession>
<protein>
    <submittedName>
        <fullName evidence="1">Uncharacterized protein</fullName>
    </submittedName>
</protein>
<reference evidence="1" key="1">
    <citation type="journal article" date="2023" name="bioRxiv">
        <title>Improved chromosome-level genome assembly for marigold (Tagetes erecta).</title>
        <authorList>
            <person name="Jiang F."/>
            <person name="Yuan L."/>
            <person name="Wang S."/>
            <person name="Wang H."/>
            <person name="Xu D."/>
            <person name="Wang A."/>
            <person name="Fan W."/>
        </authorList>
    </citation>
    <scope>NUCLEOTIDE SEQUENCE</scope>
    <source>
        <strain evidence="1">WSJ</strain>
        <tissue evidence="1">Leaf</tissue>
    </source>
</reference>
<evidence type="ECO:0000313" key="1">
    <source>
        <dbReference type="EMBL" id="KAK1408328.1"/>
    </source>
</evidence>